<accession>A0A8H7EPF2</accession>
<reference evidence="1" key="1">
    <citation type="submission" date="2020-01" db="EMBL/GenBank/DDBJ databases">
        <title>Genome Sequencing of Three Apophysomyces-Like Fungal Strains Confirms a Novel Fungal Genus in the Mucoromycota with divergent Burkholderia-like Endosymbiotic Bacteria.</title>
        <authorList>
            <person name="Stajich J.E."/>
            <person name="Macias A.M."/>
            <person name="Carter-House D."/>
            <person name="Lovett B."/>
            <person name="Kasson L.R."/>
            <person name="Berry K."/>
            <person name="Grigoriev I."/>
            <person name="Chang Y."/>
            <person name="Spatafora J."/>
            <person name="Kasson M.T."/>
        </authorList>
    </citation>
    <scope>NUCLEOTIDE SEQUENCE</scope>
    <source>
        <strain evidence="1">NRRL A-21654</strain>
    </source>
</reference>
<evidence type="ECO:0000313" key="2">
    <source>
        <dbReference type="Proteomes" id="UP000605846"/>
    </source>
</evidence>
<dbReference type="EMBL" id="JABAYA010000312">
    <property type="protein sequence ID" value="KAF7721061.1"/>
    <property type="molecule type" value="Genomic_DNA"/>
</dbReference>
<name>A0A8H7EPF2_9FUNG</name>
<proteinExistence type="predicted"/>
<sequence length="56" mass="6544">MALNRTLILQQNEGYQANDPPVEENAFRDNLIKETAIEDEALYEDENVLDDDIDYR</sequence>
<dbReference type="AlphaFoldDB" id="A0A8H7EPF2"/>
<protein>
    <submittedName>
        <fullName evidence="1">Uncharacterized protein</fullName>
    </submittedName>
</protein>
<comment type="caution">
    <text evidence="1">The sequence shown here is derived from an EMBL/GenBank/DDBJ whole genome shotgun (WGS) entry which is preliminary data.</text>
</comment>
<dbReference type="Proteomes" id="UP000605846">
    <property type="component" value="Unassembled WGS sequence"/>
</dbReference>
<gene>
    <name evidence="1" type="ORF">EC973_005508</name>
</gene>
<organism evidence="1 2">
    <name type="scientific">Apophysomyces ossiformis</name>
    <dbReference type="NCBI Taxonomy" id="679940"/>
    <lineage>
        <taxon>Eukaryota</taxon>
        <taxon>Fungi</taxon>
        <taxon>Fungi incertae sedis</taxon>
        <taxon>Mucoromycota</taxon>
        <taxon>Mucoromycotina</taxon>
        <taxon>Mucoromycetes</taxon>
        <taxon>Mucorales</taxon>
        <taxon>Mucorineae</taxon>
        <taxon>Mucoraceae</taxon>
        <taxon>Apophysomyces</taxon>
    </lineage>
</organism>
<keyword evidence="2" id="KW-1185">Reference proteome</keyword>
<evidence type="ECO:0000313" key="1">
    <source>
        <dbReference type="EMBL" id="KAF7721061.1"/>
    </source>
</evidence>